<reference evidence="2" key="1">
    <citation type="submission" date="2017-08" db="EMBL/GenBank/DDBJ databases">
        <authorList>
            <person name="Varghese N."/>
            <person name="Submissions S."/>
        </authorList>
    </citation>
    <scope>NUCLEOTIDE SEQUENCE [LARGE SCALE GENOMIC DNA]</scope>
    <source>
        <strain evidence="2">AP-Melu-1000-B4</strain>
    </source>
</reference>
<dbReference type="OrthoDB" id="8085537at2"/>
<sequence length="109" mass="12166">MKILFDQGTPAPLKEFLPAHDVSTAYELGWSTLKNGELLSAAESHGFEVFITTDTNLRYQQNLIQRKVSLVVLSTTSWPRIKPNVSEIIDAVNKSASNSFIEVNIPFND</sequence>
<dbReference type="EMBL" id="OANS01000004">
    <property type="protein sequence ID" value="SNX29204.1"/>
    <property type="molecule type" value="Genomic_DNA"/>
</dbReference>
<organism evidence="1 2">
    <name type="scientific">Polynucleobacter meluiroseus</name>
    <dbReference type="NCBI Taxonomy" id="1938814"/>
    <lineage>
        <taxon>Bacteria</taxon>
        <taxon>Pseudomonadati</taxon>
        <taxon>Pseudomonadota</taxon>
        <taxon>Betaproteobacteria</taxon>
        <taxon>Burkholderiales</taxon>
        <taxon>Burkholderiaceae</taxon>
        <taxon>Polynucleobacter</taxon>
    </lineage>
</organism>
<protein>
    <submittedName>
        <fullName evidence="1">Uncharacterized protein</fullName>
    </submittedName>
</protein>
<gene>
    <name evidence="1" type="ORF">SAMN06295945_1569</name>
</gene>
<dbReference type="RefSeq" id="WP_096674069.1">
    <property type="nucleotide sequence ID" value="NZ_OANS01000004.1"/>
</dbReference>
<keyword evidence="2" id="KW-1185">Reference proteome</keyword>
<name>A0A240E2Q0_9BURK</name>
<evidence type="ECO:0000313" key="2">
    <source>
        <dbReference type="Proteomes" id="UP000218069"/>
    </source>
</evidence>
<evidence type="ECO:0000313" key="1">
    <source>
        <dbReference type="EMBL" id="SNX29204.1"/>
    </source>
</evidence>
<proteinExistence type="predicted"/>
<dbReference type="Proteomes" id="UP000218069">
    <property type="component" value="Unassembled WGS sequence"/>
</dbReference>
<accession>A0A240E2Q0</accession>
<dbReference type="AlphaFoldDB" id="A0A240E2Q0"/>